<feature type="domain" description="Glucose-methanol-choline oxidoreductase N-terminal" evidence="5">
    <location>
        <begin position="201"/>
        <end position="416"/>
    </location>
</feature>
<evidence type="ECO:0000256" key="4">
    <source>
        <dbReference type="ARBA" id="ARBA00023002"/>
    </source>
</evidence>
<comment type="similarity">
    <text evidence="1">Belongs to the GMC oxidoreductase family.</text>
</comment>
<dbReference type="PANTHER" id="PTHR46056:SF12">
    <property type="entry name" value="LONG-CHAIN-ALCOHOL OXIDASE"/>
    <property type="match status" value="1"/>
</dbReference>
<evidence type="ECO:0000313" key="8">
    <source>
        <dbReference type="EMBL" id="MCK0538530.1"/>
    </source>
</evidence>
<keyword evidence="9" id="KW-1185">Reference proteome</keyword>
<dbReference type="Proteomes" id="UP001165524">
    <property type="component" value="Unassembled WGS sequence"/>
</dbReference>
<protein>
    <submittedName>
        <fullName evidence="8">GMC family oxidoreductase</fullName>
    </submittedName>
</protein>
<evidence type="ECO:0000259" key="6">
    <source>
        <dbReference type="Pfam" id="PF00890"/>
    </source>
</evidence>
<comment type="caution">
    <text evidence="8">The sequence shown here is derived from an EMBL/GenBank/DDBJ whole genome shotgun (WGS) entry which is preliminary data.</text>
</comment>
<organism evidence="8 9">
    <name type="scientific">Alcanivorax quisquiliarum</name>
    <dbReference type="NCBI Taxonomy" id="2933565"/>
    <lineage>
        <taxon>Bacteria</taxon>
        <taxon>Pseudomonadati</taxon>
        <taxon>Pseudomonadota</taxon>
        <taxon>Gammaproteobacteria</taxon>
        <taxon>Oceanospirillales</taxon>
        <taxon>Alcanivoracaceae</taxon>
        <taxon>Alcanivorax</taxon>
    </lineage>
</organism>
<proteinExistence type="inferred from homology"/>
<keyword evidence="2" id="KW-0285">Flavoprotein</keyword>
<accession>A0ABT0E9T1</accession>
<evidence type="ECO:0000259" key="5">
    <source>
        <dbReference type="Pfam" id="PF00732"/>
    </source>
</evidence>
<keyword evidence="3" id="KW-0274">FAD</keyword>
<name>A0ABT0E9T1_9GAMM</name>
<evidence type="ECO:0000259" key="7">
    <source>
        <dbReference type="Pfam" id="PF05199"/>
    </source>
</evidence>
<dbReference type="Pfam" id="PF05199">
    <property type="entry name" value="GMC_oxred_C"/>
    <property type="match status" value="1"/>
</dbReference>
<dbReference type="SUPFAM" id="SSF51905">
    <property type="entry name" value="FAD/NAD(P)-binding domain"/>
    <property type="match status" value="1"/>
</dbReference>
<feature type="domain" description="FAD-dependent oxidoreductase 2 FAD-binding" evidence="6">
    <location>
        <begin position="153"/>
        <end position="184"/>
    </location>
</feature>
<evidence type="ECO:0000256" key="2">
    <source>
        <dbReference type="ARBA" id="ARBA00022630"/>
    </source>
</evidence>
<sequence length="642" mass="70266">MTTSTSFSKTSLAAHLAAALFPAGEILPAPEPHQLAARVAGYVAHRRTHRWLLTAGLQWLEWRSLPHLHRRFSRADVAQQRAVIETLSNTLFSSLLLRLLSLPFRAAYVLEEERASHMGMPRIQVPAQTESFRWQQQVTHASELDGEHTIEADVVVIGTGAGGAAAAYELASRGLAVVIIEEGDWHDRRHFSGHLPDMLRRLYRAFGATITLGNAFIPVPIGRNVGGTTTINSGTCMRTPPAVLARWRERFGLAALTEDVLAPWFDNVETMLRVTQAQRRYVGPVGDLIERGARALGLTQVAPLQRNAEGCDGQGLCQFGCPTDAKQSTNVSYIPRALERGAFLFTGMRATRLLRDGKQAQGVLAQGRDANGRRVTLRVEARATVVAMGALLTPLFLRANGVRNPHLGRHLTLHPCGVVNAVFPDIDLHNGRTIPQGFAVGDFAEQGLMFEGCTLPFAAHGVLSALYGAEFVRFAERYAHTAYFGFMLRDTSEGRVRRGIHRDLPWISYRMNKKDFALFLRGIDTLARIYFAAGASEVLVPGPRQLVSLRSVTELDAFMARSHRPSDFLITAYHPLGTARLAADASDGVCDVDHRVHGWQGLYVMDGSNPPTSLGANPQITLMTLASRAAAQLAETLTETGA</sequence>
<dbReference type="InterPro" id="IPR007867">
    <property type="entry name" value="GMC_OxRtase_C"/>
</dbReference>
<dbReference type="Pfam" id="PF00890">
    <property type="entry name" value="FAD_binding_2"/>
    <property type="match status" value="1"/>
</dbReference>
<feature type="domain" description="Glucose-methanol-choline oxidoreductase C-terminal" evidence="7">
    <location>
        <begin position="492"/>
        <end position="626"/>
    </location>
</feature>
<dbReference type="Gene3D" id="3.50.50.60">
    <property type="entry name" value="FAD/NAD(P)-binding domain"/>
    <property type="match status" value="2"/>
</dbReference>
<evidence type="ECO:0000256" key="3">
    <source>
        <dbReference type="ARBA" id="ARBA00022827"/>
    </source>
</evidence>
<reference evidence="8" key="1">
    <citation type="submission" date="2022-04" db="EMBL/GenBank/DDBJ databases">
        <title>Alcanivorax sp. CY1518 draft genome sequence.</title>
        <authorList>
            <person name="Zhao G."/>
            <person name="An M."/>
        </authorList>
    </citation>
    <scope>NUCLEOTIDE SEQUENCE</scope>
    <source>
        <strain evidence="8">CY1518</strain>
    </source>
</reference>
<evidence type="ECO:0000256" key="1">
    <source>
        <dbReference type="ARBA" id="ARBA00010790"/>
    </source>
</evidence>
<evidence type="ECO:0000313" key="9">
    <source>
        <dbReference type="Proteomes" id="UP001165524"/>
    </source>
</evidence>
<dbReference type="RefSeq" id="WP_246953247.1">
    <property type="nucleotide sequence ID" value="NZ_JALKII010000009.1"/>
</dbReference>
<dbReference type="Pfam" id="PF00732">
    <property type="entry name" value="GMC_oxred_N"/>
    <property type="match status" value="1"/>
</dbReference>
<dbReference type="InterPro" id="IPR036188">
    <property type="entry name" value="FAD/NAD-bd_sf"/>
</dbReference>
<dbReference type="InterPro" id="IPR003953">
    <property type="entry name" value="FAD-dep_OxRdtase_2_FAD-bd"/>
</dbReference>
<dbReference type="PRINTS" id="PR00411">
    <property type="entry name" value="PNDRDTASEI"/>
</dbReference>
<dbReference type="EMBL" id="JALKII010000009">
    <property type="protein sequence ID" value="MCK0538530.1"/>
    <property type="molecule type" value="Genomic_DNA"/>
</dbReference>
<dbReference type="PANTHER" id="PTHR46056">
    <property type="entry name" value="LONG-CHAIN-ALCOHOL OXIDASE"/>
    <property type="match status" value="1"/>
</dbReference>
<dbReference type="InterPro" id="IPR000172">
    <property type="entry name" value="GMC_OxRdtase_N"/>
</dbReference>
<keyword evidence="4" id="KW-0560">Oxidoreductase</keyword>
<gene>
    <name evidence="8" type="ORF">MU846_12505</name>
</gene>